<proteinExistence type="predicted"/>
<dbReference type="AlphaFoldDB" id="A0AAV7RGV7"/>
<accession>A0AAV7RGV7</accession>
<organism evidence="1 2">
    <name type="scientific">Pleurodeles waltl</name>
    <name type="common">Iberian ribbed newt</name>
    <dbReference type="NCBI Taxonomy" id="8319"/>
    <lineage>
        <taxon>Eukaryota</taxon>
        <taxon>Metazoa</taxon>
        <taxon>Chordata</taxon>
        <taxon>Craniata</taxon>
        <taxon>Vertebrata</taxon>
        <taxon>Euteleostomi</taxon>
        <taxon>Amphibia</taxon>
        <taxon>Batrachia</taxon>
        <taxon>Caudata</taxon>
        <taxon>Salamandroidea</taxon>
        <taxon>Salamandridae</taxon>
        <taxon>Pleurodelinae</taxon>
        <taxon>Pleurodeles</taxon>
    </lineage>
</organism>
<comment type="caution">
    <text evidence="1">The sequence shown here is derived from an EMBL/GenBank/DDBJ whole genome shotgun (WGS) entry which is preliminary data.</text>
</comment>
<evidence type="ECO:0000313" key="2">
    <source>
        <dbReference type="Proteomes" id="UP001066276"/>
    </source>
</evidence>
<sequence>MQSVPASDRCEARHWQWCTRKRIPPAGTTERHVTEPCTLQTESDHHTERQLHGLGIPSEASAAQLEEGAHKKPLRCYGKYATDRVEMPSTSNGAFWGPPAL</sequence>
<dbReference type="EMBL" id="JANPWB010000009">
    <property type="protein sequence ID" value="KAJ1150093.1"/>
    <property type="molecule type" value="Genomic_DNA"/>
</dbReference>
<gene>
    <name evidence="1" type="ORF">NDU88_002891</name>
</gene>
<name>A0AAV7RGV7_PLEWA</name>
<protein>
    <submittedName>
        <fullName evidence="1">Uncharacterized protein</fullName>
    </submittedName>
</protein>
<evidence type="ECO:0000313" key="1">
    <source>
        <dbReference type="EMBL" id="KAJ1150093.1"/>
    </source>
</evidence>
<keyword evidence="2" id="KW-1185">Reference proteome</keyword>
<reference evidence="1" key="1">
    <citation type="journal article" date="2022" name="bioRxiv">
        <title>Sequencing and chromosome-scale assembly of the giantPleurodeles waltlgenome.</title>
        <authorList>
            <person name="Brown T."/>
            <person name="Elewa A."/>
            <person name="Iarovenko S."/>
            <person name="Subramanian E."/>
            <person name="Araus A.J."/>
            <person name="Petzold A."/>
            <person name="Susuki M."/>
            <person name="Suzuki K.-i.T."/>
            <person name="Hayashi T."/>
            <person name="Toyoda A."/>
            <person name="Oliveira C."/>
            <person name="Osipova E."/>
            <person name="Leigh N.D."/>
            <person name="Simon A."/>
            <person name="Yun M.H."/>
        </authorList>
    </citation>
    <scope>NUCLEOTIDE SEQUENCE</scope>
    <source>
        <strain evidence="1">20211129_DDA</strain>
        <tissue evidence="1">Liver</tissue>
    </source>
</reference>
<dbReference type="Proteomes" id="UP001066276">
    <property type="component" value="Chromosome 5"/>
</dbReference>